<dbReference type="InterPro" id="IPR025711">
    <property type="entry name" value="PepSY"/>
</dbReference>
<accession>A0A285VRH4</accession>
<gene>
    <name evidence="3" type="ORF">SAMN05421509_107189</name>
</gene>
<evidence type="ECO:0000313" key="4">
    <source>
        <dbReference type="Proteomes" id="UP000219023"/>
    </source>
</evidence>
<keyword evidence="1" id="KW-0732">Signal</keyword>
<evidence type="ECO:0000256" key="1">
    <source>
        <dbReference type="SAM" id="SignalP"/>
    </source>
</evidence>
<evidence type="ECO:0000259" key="2">
    <source>
        <dbReference type="Pfam" id="PF03413"/>
    </source>
</evidence>
<dbReference type="Proteomes" id="UP000219023">
    <property type="component" value="Unassembled WGS sequence"/>
</dbReference>
<reference evidence="3 4" key="1">
    <citation type="submission" date="2017-08" db="EMBL/GenBank/DDBJ databases">
        <authorList>
            <person name="de Groot N.N."/>
        </authorList>
    </citation>
    <scope>NUCLEOTIDE SEQUENCE [LARGE SCALE GENOMIC DNA]</scope>
    <source>
        <strain evidence="3 4">USBA 855</strain>
    </source>
</reference>
<feature type="chain" id="PRO_5012312451" evidence="1">
    <location>
        <begin position="30"/>
        <end position="115"/>
    </location>
</feature>
<organism evidence="3 4">
    <name type="scientific">Chromohalobacter canadensis</name>
    <dbReference type="NCBI Taxonomy" id="141389"/>
    <lineage>
        <taxon>Bacteria</taxon>
        <taxon>Pseudomonadati</taxon>
        <taxon>Pseudomonadota</taxon>
        <taxon>Gammaproteobacteria</taxon>
        <taxon>Oceanospirillales</taxon>
        <taxon>Halomonadaceae</taxon>
        <taxon>Chromohalobacter</taxon>
    </lineage>
</organism>
<protein>
    <submittedName>
        <fullName evidence="3">Peptidase propeptide and YPEB domain-containing protein</fullName>
    </submittedName>
</protein>
<dbReference type="Pfam" id="PF03413">
    <property type="entry name" value="PepSY"/>
    <property type="match status" value="1"/>
</dbReference>
<feature type="signal peptide" evidence="1">
    <location>
        <begin position="1"/>
        <end position="29"/>
    </location>
</feature>
<dbReference type="EMBL" id="OBQJ01000007">
    <property type="protein sequence ID" value="SOC56680.1"/>
    <property type="molecule type" value="Genomic_DNA"/>
</dbReference>
<name>A0A285VRH4_9GAMM</name>
<evidence type="ECO:0000313" key="3">
    <source>
        <dbReference type="EMBL" id="SOC56680.1"/>
    </source>
</evidence>
<sequence length="115" mass="13169">MPMKRFNRCIKALMLVAVGIMACQSLVVADDDEWRSLHREVEEGRVVALPEVLDWLERHYIGQVLEVELERDDGMPRYEIDMIGPQGQVVEFEFDATNGEMMGIEGVNIDGMTRQ</sequence>
<feature type="domain" description="PepSY" evidence="2">
    <location>
        <begin position="57"/>
        <end position="103"/>
    </location>
</feature>
<dbReference type="AlphaFoldDB" id="A0A285VRH4"/>
<dbReference type="PROSITE" id="PS51257">
    <property type="entry name" value="PROKAR_LIPOPROTEIN"/>
    <property type="match status" value="1"/>
</dbReference>
<proteinExistence type="predicted"/>
<dbReference type="Gene3D" id="3.10.450.40">
    <property type="match status" value="1"/>
</dbReference>